<evidence type="ECO:0000256" key="1">
    <source>
        <dbReference type="SAM" id="MobiDB-lite"/>
    </source>
</evidence>
<organism evidence="2 3">
    <name type="scientific">Nocardia tengchongensis</name>
    <dbReference type="NCBI Taxonomy" id="2055889"/>
    <lineage>
        <taxon>Bacteria</taxon>
        <taxon>Bacillati</taxon>
        <taxon>Actinomycetota</taxon>
        <taxon>Actinomycetes</taxon>
        <taxon>Mycobacteriales</taxon>
        <taxon>Nocardiaceae</taxon>
        <taxon>Nocardia</taxon>
    </lineage>
</organism>
<accession>A0ABX8CU39</accession>
<evidence type="ECO:0000313" key="2">
    <source>
        <dbReference type="EMBL" id="QVI23082.1"/>
    </source>
</evidence>
<gene>
    <name evidence="2" type="ORF">KHQ06_09235</name>
</gene>
<evidence type="ECO:0000313" key="3">
    <source>
        <dbReference type="Proteomes" id="UP000683310"/>
    </source>
</evidence>
<dbReference type="EMBL" id="CP074371">
    <property type="protein sequence ID" value="QVI23082.1"/>
    <property type="molecule type" value="Genomic_DNA"/>
</dbReference>
<dbReference type="RefSeq" id="WP_213559158.1">
    <property type="nucleotide sequence ID" value="NZ_JBHZDI010000068.1"/>
</dbReference>
<reference evidence="2 3" key="1">
    <citation type="submission" date="2021-04" db="EMBL/GenBank/DDBJ databases">
        <title>Nocardia tengchongensis.</title>
        <authorList>
            <person name="Zhuang k."/>
            <person name="Ran Y."/>
            <person name="Li W."/>
        </authorList>
    </citation>
    <scope>NUCLEOTIDE SEQUENCE [LARGE SCALE GENOMIC DNA]</scope>
    <source>
        <strain evidence="2 3">CFH S0057</strain>
    </source>
</reference>
<keyword evidence="3" id="KW-1185">Reference proteome</keyword>
<protein>
    <submittedName>
        <fullName evidence="2">Uncharacterized protein</fullName>
    </submittedName>
</protein>
<proteinExistence type="predicted"/>
<feature type="region of interest" description="Disordered" evidence="1">
    <location>
        <begin position="1"/>
        <end position="66"/>
    </location>
</feature>
<name>A0ABX8CU39_9NOCA</name>
<sequence>MEREQNLSQDARRKAGDERAAARRAERHGQLSDMHLIREETGSDYEPLTRGEVRMADVELGEHEPE</sequence>
<dbReference type="Proteomes" id="UP000683310">
    <property type="component" value="Chromosome"/>
</dbReference>